<evidence type="ECO:0000313" key="1">
    <source>
        <dbReference type="EMBL" id="PPS00226.1"/>
    </source>
</evidence>
<gene>
    <name evidence="1" type="ORF">GOBAR_AA20442</name>
</gene>
<protein>
    <submittedName>
        <fullName evidence="1">Uncharacterized protein</fullName>
    </submittedName>
</protein>
<proteinExistence type="predicted"/>
<accession>A0A2P5XA63</accession>
<sequence length="94" mass="10416">MVSSKDTADPRIATNGPNEEIPLTVLSIFPYGTVEVIHPKFGTFKTFKRPHDQAHGRALGRVKTRQDFFPNTGCDKLPRQCDMAVGETAKTTRA</sequence>
<dbReference type="EMBL" id="KZ665337">
    <property type="protein sequence ID" value="PPS00226.1"/>
    <property type="molecule type" value="Genomic_DNA"/>
</dbReference>
<reference evidence="1 2" key="1">
    <citation type="submission" date="2015-01" db="EMBL/GenBank/DDBJ databases">
        <title>Genome of allotetraploid Gossypium barbadense reveals genomic plasticity and fiber elongation in cotton evolution.</title>
        <authorList>
            <person name="Chen X."/>
            <person name="Liu X."/>
            <person name="Zhao B."/>
            <person name="Zheng H."/>
            <person name="Hu Y."/>
            <person name="Lu G."/>
            <person name="Yang C."/>
            <person name="Chen J."/>
            <person name="Shan C."/>
            <person name="Zhang L."/>
            <person name="Zhou Y."/>
            <person name="Wang L."/>
            <person name="Guo W."/>
            <person name="Bai Y."/>
            <person name="Ruan J."/>
            <person name="Shangguan X."/>
            <person name="Mao Y."/>
            <person name="Jiang J."/>
            <person name="Zhu Y."/>
            <person name="Lei J."/>
            <person name="Kang H."/>
            <person name="Chen S."/>
            <person name="He X."/>
            <person name="Wang R."/>
            <person name="Wang Y."/>
            <person name="Chen J."/>
            <person name="Wang L."/>
            <person name="Yu S."/>
            <person name="Wang B."/>
            <person name="Wei J."/>
            <person name="Song S."/>
            <person name="Lu X."/>
            <person name="Gao Z."/>
            <person name="Gu W."/>
            <person name="Deng X."/>
            <person name="Ma D."/>
            <person name="Wang S."/>
            <person name="Liang W."/>
            <person name="Fang L."/>
            <person name="Cai C."/>
            <person name="Zhu X."/>
            <person name="Zhou B."/>
            <person name="Zhang Y."/>
            <person name="Chen Z."/>
            <person name="Xu S."/>
            <person name="Zhu R."/>
            <person name="Wang S."/>
            <person name="Zhang T."/>
            <person name="Zhao G."/>
        </authorList>
    </citation>
    <scope>NUCLEOTIDE SEQUENCE [LARGE SCALE GENOMIC DNA]</scope>
    <source>
        <strain evidence="2">cv. Xinhai21</strain>
        <tissue evidence="1">Leaf</tissue>
    </source>
</reference>
<organism evidence="1 2">
    <name type="scientific">Gossypium barbadense</name>
    <name type="common">Sea Island cotton</name>
    <name type="synonym">Hibiscus barbadensis</name>
    <dbReference type="NCBI Taxonomy" id="3634"/>
    <lineage>
        <taxon>Eukaryota</taxon>
        <taxon>Viridiplantae</taxon>
        <taxon>Streptophyta</taxon>
        <taxon>Embryophyta</taxon>
        <taxon>Tracheophyta</taxon>
        <taxon>Spermatophyta</taxon>
        <taxon>Magnoliopsida</taxon>
        <taxon>eudicotyledons</taxon>
        <taxon>Gunneridae</taxon>
        <taxon>Pentapetalae</taxon>
        <taxon>rosids</taxon>
        <taxon>malvids</taxon>
        <taxon>Malvales</taxon>
        <taxon>Malvaceae</taxon>
        <taxon>Malvoideae</taxon>
        <taxon>Gossypium</taxon>
    </lineage>
</organism>
<evidence type="ECO:0000313" key="2">
    <source>
        <dbReference type="Proteomes" id="UP000239757"/>
    </source>
</evidence>
<name>A0A2P5XA63_GOSBA</name>
<dbReference type="Proteomes" id="UP000239757">
    <property type="component" value="Unassembled WGS sequence"/>
</dbReference>
<dbReference type="AlphaFoldDB" id="A0A2P5XA63"/>